<sequence length="115" mass="12480">MVRAIEDRTCDNAADFIDDMPRMLRLHAAGGGTQITLSAAGCIALAKRLDDAASRKAKLADQETALHAATVARDLECARQRSDYIDNKRWFLFFVAIECGDAAYGAARYLAGVLS</sequence>
<keyword evidence="2" id="KW-1185">Reference proteome</keyword>
<organism evidence="1 2">
    <name type="scientific">Loktanella gaetbuli</name>
    <dbReference type="NCBI Taxonomy" id="2881335"/>
    <lineage>
        <taxon>Bacteria</taxon>
        <taxon>Pseudomonadati</taxon>
        <taxon>Pseudomonadota</taxon>
        <taxon>Alphaproteobacteria</taxon>
        <taxon>Rhodobacterales</taxon>
        <taxon>Roseobacteraceae</taxon>
        <taxon>Loktanella</taxon>
    </lineage>
</organism>
<name>A0ABS8BTH5_9RHOB</name>
<dbReference type="EMBL" id="JAJATZ010000003">
    <property type="protein sequence ID" value="MCB5199040.1"/>
    <property type="molecule type" value="Genomic_DNA"/>
</dbReference>
<accession>A0ABS8BTH5</accession>
<proteinExistence type="predicted"/>
<evidence type="ECO:0000313" key="2">
    <source>
        <dbReference type="Proteomes" id="UP001138961"/>
    </source>
</evidence>
<dbReference type="Proteomes" id="UP001138961">
    <property type="component" value="Unassembled WGS sequence"/>
</dbReference>
<evidence type="ECO:0000313" key="1">
    <source>
        <dbReference type="EMBL" id="MCB5199040.1"/>
    </source>
</evidence>
<reference evidence="1" key="1">
    <citation type="submission" date="2021-10" db="EMBL/GenBank/DDBJ databases">
        <title>Loktanella gaetbuli sp. nov., isolated from a tidal flat.</title>
        <authorList>
            <person name="Park S."/>
            <person name="Yoon J.-H."/>
        </authorList>
    </citation>
    <scope>NUCLEOTIDE SEQUENCE</scope>
    <source>
        <strain evidence="1">TSTF-M6</strain>
    </source>
</reference>
<protein>
    <submittedName>
        <fullName evidence="1">Uncharacterized protein</fullName>
    </submittedName>
</protein>
<gene>
    <name evidence="1" type="ORF">LGQ03_07290</name>
</gene>
<comment type="caution">
    <text evidence="1">The sequence shown here is derived from an EMBL/GenBank/DDBJ whole genome shotgun (WGS) entry which is preliminary data.</text>
</comment>
<dbReference type="RefSeq" id="WP_226747870.1">
    <property type="nucleotide sequence ID" value="NZ_JAJATZ010000003.1"/>
</dbReference>